<evidence type="ECO:0000256" key="2">
    <source>
        <dbReference type="ARBA" id="ARBA00022801"/>
    </source>
</evidence>
<dbReference type="Pfam" id="PF02545">
    <property type="entry name" value="Maf"/>
    <property type="match status" value="1"/>
</dbReference>
<name>A0A9K3D6A3_9EUKA</name>
<proteinExistence type="predicted"/>
<comment type="cofactor">
    <cofactor evidence="1">
        <name>a divalent metal cation</name>
        <dbReference type="ChEBI" id="CHEBI:60240"/>
    </cofactor>
</comment>
<dbReference type="PANTHER" id="PTHR43213:SF5">
    <property type="entry name" value="BIFUNCTIONAL DTTP_UTP PYROPHOSPHATASE_METHYLTRANSFERASE PROTEIN-RELATED"/>
    <property type="match status" value="1"/>
</dbReference>
<dbReference type="Proteomes" id="UP000265618">
    <property type="component" value="Unassembled WGS sequence"/>
</dbReference>
<dbReference type="SUPFAM" id="SSF52972">
    <property type="entry name" value="ITPase-like"/>
    <property type="match status" value="1"/>
</dbReference>
<dbReference type="InterPro" id="IPR003697">
    <property type="entry name" value="Maf-like"/>
</dbReference>
<accession>A0A9K3D6A3</accession>
<organism evidence="3 4">
    <name type="scientific">Kipferlia bialata</name>
    <dbReference type="NCBI Taxonomy" id="797122"/>
    <lineage>
        <taxon>Eukaryota</taxon>
        <taxon>Metamonada</taxon>
        <taxon>Carpediemonas-like organisms</taxon>
        <taxon>Kipferlia</taxon>
    </lineage>
</organism>
<evidence type="ECO:0000313" key="3">
    <source>
        <dbReference type="EMBL" id="GIQ88465.1"/>
    </source>
</evidence>
<evidence type="ECO:0000256" key="1">
    <source>
        <dbReference type="ARBA" id="ARBA00001968"/>
    </source>
</evidence>
<dbReference type="PANTHER" id="PTHR43213">
    <property type="entry name" value="BIFUNCTIONAL DTTP/UTP PYROPHOSPHATASE/METHYLTRANSFERASE PROTEIN-RELATED"/>
    <property type="match status" value="1"/>
</dbReference>
<dbReference type="Gene3D" id="3.90.950.10">
    <property type="match status" value="1"/>
</dbReference>
<dbReference type="EMBL" id="BDIP01004088">
    <property type="protein sequence ID" value="GIQ88465.1"/>
    <property type="molecule type" value="Genomic_DNA"/>
</dbReference>
<dbReference type="InterPro" id="IPR029001">
    <property type="entry name" value="ITPase-like_fam"/>
</dbReference>
<dbReference type="OrthoDB" id="10267058at2759"/>
<keyword evidence="4" id="KW-1185">Reference proteome</keyword>
<reference evidence="3 4" key="1">
    <citation type="journal article" date="2018" name="PLoS ONE">
        <title>The draft genome of Kipferlia bialata reveals reductive genome evolution in fornicate parasites.</title>
        <authorList>
            <person name="Tanifuji G."/>
            <person name="Takabayashi S."/>
            <person name="Kume K."/>
            <person name="Takagi M."/>
            <person name="Nakayama T."/>
            <person name="Kamikawa R."/>
            <person name="Inagaki Y."/>
            <person name="Hashimoto T."/>
        </authorList>
    </citation>
    <scope>NUCLEOTIDE SEQUENCE [LARGE SCALE GENOMIC DNA]</scope>
    <source>
        <strain evidence="3">NY0173</strain>
    </source>
</reference>
<evidence type="ECO:0000313" key="4">
    <source>
        <dbReference type="Proteomes" id="UP000265618"/>
    </source>
</evidence>
<comment type="caution">
    <text evidence="3">The sequence shown here is derived from an EMBL/GenBank/DDBJ whole genome shotgun (WGS) entry which is preliminary data.</text>
</comment>
<protein>
    <submittedName>
        <fullName evidence="3">Maf-like protein</fullName>
    </submittedName>
</protein>
<sequence>MRPSLSDYNTSTPPHPHASCVDAPSADITVACDTVVVSPDSLHILEKPRSRAECVQTLAMLNGATHSVVSGVVLTGPNGFRAEFTETTRVTFNTMPLSLIEAYADTDEPYDKAGGYGIQATAASWVSGIEGDYFNVVGLPLCALCTRLRHMLTGTDTHAQL</sequence>
<dbReference type="AlphaFoldDB" id="A0A9K3D6A3"/>
<keyword evidence="2" id="KW-0378">Hydrolase</keyword>
<dbReference type="GO" id="GO:0047429">
    <property type="term" value="F:nucleoside triphosphate diphosphatase activity"/>
    <property type="evidence" value="ECO:0007669"/>
    <property type="project" value="InterPro"/>
</dbReference>
<gene>
    <name evidence="3" type="ORF">KIPB_010715</name>
</gene>